<evidence type="ECO:0000256" key="2">
    <source>
        <dbReference type="SAM" id="Phobius"/>
    </source>
</evidence>
<protein>
    <submittedName>
        <fullName evidence="4">CPBP family intramembrane metalloprotease</fullName>
    </submittedName>
</protein>
<feature type="transmembrane region" description="Helical" evidence="2">
    <location>
        <begin position="257"/>
        <end position="278"/>
    </location>
</feature>
<keyword evidence="4" id="KW-0645">Protease</keyword>
<dbReference type="Proteomes" id="UP000290253">
    <property type="component" value="Unassembled WGS sequence"/>
</dbReference>
<feature type="region of interest" description="Disordered" evidence="1">
    <location>
        <begin position="1"/>
        <end position="20"/>
    </location>
</feature>
<keyword evidence="4" id="KW-0482">Metalloprotease</keyword>
<dbReference type="PANTHER" id="PTHR43592:SF15">
    <property type="entry name" value="CAAX AMINO TERMINAL PROTEASE FAMILY PROTEIN"/>
    <property type="match status" value="1"/>
</dbReference>
<feature type="transmembrane region" description="Helical" evidence="2">
    <location>
        <begin position="229"/>
        <end position="251"/>
    </location>
</feature>
<keyword evidence="5" id="KW-1185">Reference proteome</keyword>
<dbReference type="EMBL" id="SDMK01000002">
    <property type="protein sequence ID" value="RXS95439.1"/>
    <property type="molecule type" value="Genomic_DNA"/>
</dbReference>
<comment type="caution">
    <text evidence="4">The sequence shown here is derived from an EMBL/GenBank/DDBJ whole genome shotgun (WGS) entry which is preliminary data.</text>
</comment>
<feature type="transmembrane region" description="Helical" evidence="2">
    <location>
        <begin position="186"/>
        <end position="208"/>
    </location>
</feature>
<dbReference type="GO" id="GO:0008237">
    <property type="term" value="F:metallopeptidase activity"/>
    <property type="evidence" value="ECO:0007669"/>
    <property type="project" value="UniProtKB-KW"/>
</dbReference>
<dbReference type="GO" id="GO:0004175">
    <property type="term" value="F:endopeptidase activity"/>
    <property type="evidence" value="ECO:0007669"/>
    <property type="project" value="UniProtKB-ARBA"/>
</dbReference>
<keyword evidence="4" id="KW-0378">Hydrolase</keyword>
<keyword evidence="2" id="KW-1133">Transmembrane helix</keyword>
<accession>A0A4Q1SDW2</accession>
<evidence type="ECO:0000313" key="5">
    <source>
        <dbReference type="Proteomes" id="UP000290253"/>
    </source>
</evidence>
<dbReference type="Pfam" id="PF02517">
    <property type="entry name" value="Rce1-like"/>
    <property type="match status" value="1"/>
</dbReference>
<feature type="transmembrane region" description="Helical" evidence="2">
    <location>
        <begin position="146"/>
        <end position="166"/>
    </location>
</feature>
<keyword evidence="2" id="KW-0472">Membrane</keyword>
<dbReference type="GO" id="GO:0006508">
    <property type="term" value="P:proteolysis"/>
    <property type="evidence" value="ECO:0007669"/>
    <property type="project" value="UniProtKB-KW"/>
</dbReference>
<keyword evidence="2" id="KW-0812">Transmembrane</keyword>
<feature type="transmembrane region" description="Helical" evidence="2">
    <location>
        <begin position="285"/>
        <end position="306"/>
    </location>
</feature>
<feature type="transmembrane region" description="Helical" evidence="2">
    <location>
        <begin position="108"/>
        <end position="126"/>
    </location>
</feature>
<organism evidence="4 5">
    <name type="scientific">Silvibacterium dinghuense</name>
    <dbReference type="NCBI Taxonomy" id="1560006"/>
    <lineage>
        <taxon>Bacteria</taxon>
        <taxon>Pseudomonadati</taxon>
        <taxon>Acidobacteriota</taxon>
        <taxon>Terriglobia</taxon>
        <taxon>Terriglobales</taxon>
        <taxon>Acidobacteriaceae</taxon>
        <taxon>Silvibacterium</taxon>
    </lineage>
</organism>
<sequence>MTPLEDDLQTEHPQEASGFPAVAVPTPTFGTVSGENVPPFPAEFFRPRMTPNIGHTALFFLLAFIALLIGQSLGIFLFQQLHFFGHQTLRQLANAAQDDPRVSLPVQGFSYALVALVVIPTFSLLWHEPFRIGIHWNADVARRRFLILALGGLGSGFGIGLLGNFLPMPKDPPIMQDIMHSPLGAWMMLIFGVTIAPLLEELAFRGFLLPSLVNGVRWLEREQIIGPAAARLVGIPVSILITSLGFAIMHSPQVSHAWGPLVLIGGVSIVLCIVRLTLDSLAASVVVHAAYNFTLFAGMIAATGGFRHLERLTT</sequence>
<evidence type="ECO:0000256" key="1">
    <source>
        <dbReference type="SAM" id="MobiDB-lite"/>
    </source>
</evidence>
<feature type="domain" description="CAAX prenyl protease 2/Lysostaphin resistance protein A-like" evidence="3">
    <location>
        <begin position="184"/>
        <end position="293"/>
    </location>
</feature>
<evidence type="ECO:0000259" key="3">
    <source>
        <dbReference type="Pfam" id="PF02517"/>
    </source>
</evidence>
<dbReference type="GO" id="GO:0080120">
    <property type="term" value="P:CAAX-box protein maturation"/>
    <property type="evidence" value="ECO:0007669"/>
    <property type="project" value="UniProtKB-ARBA"/>
</dbReference>
<reference evidence="4 5" key="1">
    <citation type="journal article" date="2016" name="Int. J. Syst. Evol. Microbiol.">
        <title>Acidipila dinghuensis sp. nov., an acidobacterium isolated from forest soil.</title>
        <authorList>
            <person name="Jiang Y.W."/>
            <person name="Wang J."/>
            <person name="Chen M.H."/>
            <person name="Lv Y.Y."/>
            <person name="Qiu L.H."/>
        </authorList>
    </citation>
    <scope>NUCLEOTIDE SEQUENCE [LARGE SCALE GENOMIC DNA]</scope>
    <source>
        <strain evidence="4 5">DHOF10</strain>
    </source>
</reference>
<dbReference type="PANTHER" id="PTHR43592">
    <property type="entry name" value="CAAX AMINO TERMINAL PROTEASE"/>
    <property type="match status" value="1"/>
</dbReference>
<dbReference type="OrthoDB" id="113141at2"/>
<evidence type="ECO:0000313" key="4">
    <source>
        <dbReference type="EMBL" id="RXS95439.1"/>
    </source>
</evidence>
<feature type="transmembrane region" description="Helical" evidence="2">
    <location>
        <begin position="56"/>
        <end position="78"/>
    </location>
</feature>
<proteinExistence type="predicted"/>
<name>A0A4Q1SDW2_9BACT</name>
<dbReference type="InterPro" id="IPR003675">
    <property type="entry name" value="Rce1/LyrA-like_dom"/>
</dbReference>
<gene>
    <name evidence="4" type="ORF">ESZ00_12740</name>
</gene>
<dbReference type="RefSeq" id="WP_129208636.1">
    <property type="nucleotide sequence ID" value="NZ_BMGU01000004.1"/>
</dbReference>
<dbReference type="AlphaFoldDB" id="A0A4Q1SDW2"/>